<proteinExistence type="predicted"/>
<name>A0A845DE59_9BACT</name>
<gene>
    <name evidence="2" type="ORF">F4X82_01875</name>
</gene>
<reference evidence="2 3" key="1">
    <citation type="submission" date="2019-09" db="EMBL/GenBank/DDBJ databases">
        <title>Characterisation of the sponge microbiome using genome-centric metagenomics.</title>
        <authorList>
            <person name="Engelberts J.P."/>
            <person name="Robbins S.J."/>
            <person name="De Goeij J.M."/>
            <person name="Aranda M."/>
            <person name="Bell S.C."/>
            <person name="Webster N.S."/>
        </authorList>
    </citation>
    <scope>NUCLEOTIDE SEQUENCE [LARGE SCALE GENOMIC DNA]</scope>
    <source>
        <strain evidence="2">SB0662_bin_43</strain>
    </source>
</reference>
<accession>A0A845DE59</accession>
<dbReference type="SUPFAM" id="SSF52540">
    <property type="entry name" value="P-loop containing nucleoside triphosphate hydrolases"/>
    <property type="match status" value="1"/>
</dbReference>
<dbReference type="Pfam" id="PF19263">
    <property type="entry name" value="DUF5906"/>
    <property type="match status" value="1"/>
</dbReference>
<dbReference type="InterPro" id="IPR027417">
    <property type="entry name" value="P-loop_NTPase"/>
</dbReference>
<dbReference type="Gene3D" id="3.40.50.300">
    <property type="entry name" value="P-loop containing nucleotide triphosphate hydrolases"/>
    <property type="match status" value="1"/>
</dbReference>
<dbReference type="EMBL" id="VXOY01000014">
    <property type="protein sequence ID" value="MYE38251.1"/>
    <property type="molecule type" value="Genomic_DNA"/>
</dbReference>
<protein>
    <recommendedName>
        <fullName evidence="1">NrS-1 polymerase-like helicase domain-containing protein</fullName>
    </recommendedName>
</protein>
<evidence type="ECO:0000259" key="1">
    <source>
        <dbReference type="Pfam" id="PF19263"/>
    </source>
</evidence>
<dbReference type="AlphaFoldDB" id="A0A845DE59"/>
<evidence type="ECO:0000313" key="2">
    <source>
        <dbReference type="EMBL" id="MYE38251.1"/>
    </source>
</evidence>
<dbReference type="Proteomes" id="UP000449092">
    <property type="component" value="Unassembled WGS sequence"/>
</dbReference>
<organism evidence="2 3">
    <name type="scientific">Candidatus Spechtbacteria bacterium SB0662_bin_43</name>
    <dbReference type="NCBI Taxonomy" id="2604897"/>
    <lineage>
        <taxon>Bacteria</taxon>
        <taxon>Candidatus Spechtiibacteriota</taxon>
    </lineage>
</organism>
<feature type="domain" description="NrS-1 polymerase-like helicase" evidence="1">
    <location>
        <begin position="221"/>
        <end position="322"/>
    </location>
</feature>
<comment type="caution">
    <text evidence="2">The sequence shown here is derived from an EMBL/GenBank/DDBJ whole genome shotgun (WGS) entry which is preliminary data.</text>
</comment>
<sequence>MPINELKPITCGDSGGVSKRGFCRYTVGDAMQDGKRVVFDADGRCQLHPKITIEKRNVSVLIQSDLLVGVENDSSFDVFIYNNGKWYSIKSDLGKISLKKHIGEIELSRQLIEDLSASAQTLLYEQKRVISYKNFNKRYGDFSTALPQKKGDGIELFDFSKMKRSVSVKDMMLHPTAPVLIEFSSKKMSVIDTFIGSFDAAFWKLVGRVFFAPHKKATVIIGASNTGKTTVFEMIAGIFKNNGVWFCDFDDFMQTRFNPVSNALTTNFAVVIDEAQRGSGKTGWNNVFKFLGREILSTELKGENARNQTRIGNTVFMANRPIEGLDLEQSEVRNRITEGYVYIVAVPDVEFLVKRFDRKKRGIKQSDLPTDKFKMLLDVETARIANVNAWYKKPFGEISEVEWEEKKGDMMRPESLSYFAYFMSEMIKSAYASPVSTQNSAAYYEYFNHVADLVRLANGESFHLEDWMKDSFISLSAAIKTDDIPMP</sequence>
<dbReference type="InterPro" id="IPR045455">
    <property type="entry name" value="NrS-1_pol-like_helicase"/>
</dbReference>
<evidence type="ECO:0000313" key="3">
    <source>
        <dbReference type="Proteomes" id="UP000449092"/>
    </source>
</evidence>